<feature type="non-terminal residue" evidence="4">
    <location>
        <position position="298"/>
    </location>
</feature>
<feature type="region of interest" description="Disordered" evidence="1">
    <location>
        <begin position="26"/>
        <end position="51"/>
    </location>
</feature>
<dbReference type="InterPro" id="IPR036361">
    <property type="entry name" value="SAP_dom_sf"/>
</dbReference>
<evidence type="ECO:0008006" key="5">
    <source>
        <dbReference type="Google" id="ProtNLM"/>
    </source>
</evidence>
<accession>X1BPC9</accession>
<dbReference type="SUPFAM" id="SSF52113">
    <property type="entry name" value="BRCT domain"/>
    <property type="match status" value="1"/>
</dbReference>
<dbReference type="InterPro" id="IPR036420">
    <property type="entry name" value="BRCT_dom_sf"/>
</dbReference>
<dbReference type="PROSITE" id="PS50172">
    <property type="entry name" value="BRCT"/>
    <property type="match status" value="1"/>
</dbReference>
<dbReference type="Gene3D" id="1.10.720.30">
    <property type="entry name" value="SAP domain"/>
    <property type="match status" value="1"/>
</dbReference>
<name>X1BPC9_9ZZZZ</name>
<dbReference type="InterPro" id="IPR001357">
    <property type="entry name" value="BRCT_dom"/>
</dbReference>
<organism evidence="4">
    <name type="scientific">marine sediment metagenome</name>
    <dbReference type="NCBI Taxonomy" id="412755"/>
    <lineage>
        <taxon>unclassified sequences</taxon>
        <taxon>metagenomes</taxon>
        <taxon>ecological metagenomes</taxon>
    </lineage>
</organism>
<reference evidence="4" key="1">
    <citation type="journal article" date="2014" name="Front. Microbiol.">
        <title>High frequency of phylogenetically diverse reductive dehalogenase-homologous genes in deep subseafloor sedimentary metagenomes.</title>
        <authorList>
            <person name="Kawai M."/>
            <person name="Futagami T."/>
            <person name="Toyoda A."/>
            <person name="Takaki Y."/>
            <person name="Nishi S."/>
            <person name="Hori S."/>
            <person name="Arai W."/>
            <person name="Tsubouchi T."/>
            <person name="Morono Y."/>
            <person name="Uchiyama I."/>
            <person name="Ito T."/>
            <person name="Fujiyama A."/>
            <person name="Inagaki F."/>
            <person name="Takami H."/>
        </authorList>
    </citation>
    <scope>NUCLEOTIDE SEQUENCE</scope>
    <source>
        <strain evidence="4">Expedition CK06-06</strain>
    </source>
</reference>
<dbReference type="Pfam" id="PF00533">
    <property type="entry name" value="BRCT"/>
    <property type="match status" value="1"/>
</dbReference>
<dbReference type="PROSITE" id="PS50800">
    <property type="entry name" value="SAP"/>
    <property type="match status" value="1"/>
</dbReference>
<feature type="domain" description="SAP" evidence="3">
    <location>
        <begin position="1"/>
        <end position="30"/>
    </location>
</feature>
<evidence type="ECO:0000259" key="2">
    <source>
        <dbReference type="PROSITE" id="PS50172"/>
    </source>
</evidence>
<dbReference type="Pfam" id="PF02037">
    <property type="entry name" value="SAP"/>
    <property type="match status" value="1"/>
</dbReference>
<protein>
    <recommendedName>
        <fullName evidence="5">SAP domain-containing protein</fullName>
    </recommendedName>
</protein>
<evidence type="ECO:0000256" key="1">
    <source>
        <dbReference type="SAM" id="MobiDB-lite"/>
    </source>
</evidence>
<dbReference type="Gene3D" id="3.40.50.10190">
    <property type="entry name" value="BRCT domain"/>
    <property type="match status" value="1"/>
</dbReference>
<dbReference type="AlphaFoldDB" id="X1BPC9"/>
<comment type="caution">
    <text evidence="4">The sequence shown here is derived from an EMBL/GenBank/DDBJ whole genome shotgun (WGS) entry which is preliminary data.</text>
</comment>
<feature type="non-terminal residue" evidence="4">
    <location>
        <position position="1"/>
    </location>
</feature>
<dbReference type="SMART" id="SM00292">
    <property type="entry name" value="BRCT"/>
    <property type="match status" value="1"/>
</dbReference>
<gene>
    <name evidence="4" type="ORF">S01H4_33871</name>
</gene>
<dbReference type="InterPro" id="IPR003034">
    <property type="entry name" value="SAP_dom"/>
</dbReference>
<proteinExistence type="predicted"/>
<dbReference type="EMBL" id="BART01017871">
    <property type="protein sequence ID" value="GAG83027.1"/>
    <property type="molecule type" value="Genomic_DNA"/>
</dbReference>
<dbReference type="SUPFAM" id="SSF68906">
    <property type="entry name" value="SAP domain"/>
    <property type="match status" value="1"/>
</dbReference>
<evidence type="ECO:0000313" key="4">
    <source>
        <dbReference type="EMBL" id="GAG83027.1"/>
    </source>
</evidence>
<sequence>VPQLKVILKSRGLKVSGRKSELINRILGVGSPGPTQGSPRGRKSPAMAAPTTMPRSNALAGMNIAITGALWMKRNDIISLIEANGGRFSKSITRSVTHLVAADPDANTSKLNKARTAGTQVVGENFLRRLMAANSPVNQPIVNQVVNNKPMMEIPQMPAITGLATGLPVVPGLVPTGLTGLPTVPGVVPTVQTNLPTKIPSIPLPGMVSPLAQVLPGLPTGLPVQTVVKSPILSPMPPLPGMVKAQLPGLPTVKSPVLSPMPLLPGLPTVQAVQSPLLSPMVPLPTVQPVQTVKSPLQ</sequence>
<feature type="domain" description="BRCT" evidence="2">
    <location>
        <begin position="54"/>
        <end position="138"/>
    </location>
</feature>
<evidence type="ECO:0000259" key="3">
    <source>
        <dbReference type="PROSITE" id="PS50800"/>
    </source>
</evidence>